<feature type="transmembrane region" description="Helical" evidence="8">
    <location>
        <begin position="100"/>
        <end position="122"/>
    </location>
</feature>
<evidence type="ECO:0008006" key="11">
    <source>
        <dbReference type="Google" id="ProtNLM"/>
    </source>
</evidence>
<protein>
    <recommendedName>
        <fullName evidence="11">Exosortase/archaeosortase family protein</fullName>
    </recommendedName>
</protein>
<evidence type="ECO:0000256" key="8">
    <source>
        <dbReference type="SAM" id="Phobius"/>
    </source>
</evidence>
<dbReference type="NCBIfam" id="TIGR04178">
    <property type="entry name" value="exo_archaeo"/>
    <property type="match status" value="1"/>
</dbReference>
<gene>
    <name evidence="9" type="ORF">IDJ76_07390</name>
</gene>
<evidence type="ECO:0000256" key="5">
    <source>
        <dbReference type="ARBA" id="ARBA00022801"/>
    </source>
</evidence>
<keyword evidence="10" id="KW-1185">Reference proteome</keyword>
<feature type="transmembrane region" description="Helical" evidence="8">
    <location>
        <begin position="60"/>
        <end position="79"/>
    </location>
</feature>
<evidence type="ECO:0000256" key="7">
    <source>
        <dbReference type="ARBA" id="ARBA00023136"/>
    </source>
</evidence>
<dbReference type="RefSeq" id="WP_191162273.1">
    <property type="nucleotide sequence ID" value="NZ_JACWMX010000002.1"/>
</dbReference>
<evidence type="ECO:0000313" key="10">
    <source>
        <dbReference type="Proteomes" id="UP000619078"/>
    </source>
</evidence>
<reference evidence="9" key="1">
    <citation type="submission" date="2020-09" db="EMBL/GenBank/DDBJ databases">
        <title>Novel species of Mucilaginibacter isolated from a glacier on the Tibetan Plateau.</title>
        <authorList>
            <person name="Liu Q."/>
            <person name="Xin Y.-H."/>
        </authorList>
    </citation>
    <scope>NUCLEOTIDE SEQUENCE</scope>
    <source>
        <strain evidence="9">ZB1P21</strain>
    </source>
</reference>
<evidence type="ECO:0000256" key="6">
    <source>
        <dbReference type="ARBA" id="ARBA00022989"/>
    </source>
</evidence>
<name>A0A926NQN1_9SPHI</name>
<dbReference type="GO" id="GO:0006508">
    <property type="term" value="P:proteolysis"/>
    <property type="evidence" value="ECO:0007669"/>
    <property type="project" value="UniProtKB-KW"/>
</dbReference>
<comment type="caution">
    <text evidence="9">The sequence shown here is derived from an EMBL/GenBank/DDBJ whole genome shotgun (WGS) entry which is preliminary data.</text>
</comment>
<dbReference type="InterPro" id="IPR026392">
    <property type="entry name" value="Exo/Archaeosortase_dom"/>
</dbReference>
<dbReference type="GO" id="GO:0005886">
    <property type="term" value="C:plasma membrane"/>
    <property type="evidence" value="ECO:0007669"/>
    <property type="project" value="UniProtKB-SubCell"/>
</dbReference>
<accession>A0A926NQN1</accession>
<dbReference type="Proteomes" id="UP000619078">
    <property type="component" value="Unassembled WGS sequence"/>
</dbReference>
<evidence type="ECO:0000256" key="4">
    <source>
        <dbReference type="ARBA" id="ARBA00022692"/>
    </source>
</evidence>
<feature type="transmembrane region" description="Helical" evidence="8">
    <location>
        <begin position="128"/>
        <end position="153"/>
    </location>
</feature>
<evidence type="ECO:0000256" key="1">
    <source>
        <dbReference type="ARBA" id="ARBA00004651"/>
    </source>
</evidence>
<dbReference type="AlphaFoldDB" id="A0A926NQN1"/>
<keyword evidence="4 8" id="KW-0812">Transmembrane</keyword>
<organism evidence="9 10">
    <name type="scientific">Mucilaginibacter glaciei</name>
    <dbReference type="NCBI Taxonomy" id="2772109"/>
    <lineage>
        <taxon>Bacteria</taxon>
        <taxon>Pseudomonadati</taxon>
        <taxon>Bacteroidota</taxon>
        <taxon>Sphingobacteriia</taxon>
        <taxon>Sphingobacteriales</taxon>
        <taxon>Sphingobacteriaceae</taxon>
        <taxon>Mucilaginibacter</taxon>
    </lineage>
</organism>
<evidence type="ECO:0000256" key="3">
    <source>
        <dbReference type="ARBA" id="ARBA00022670"/>
    </source>
</evidence>
<sequence length="195" mass="22267">MNSGNKMRMGKSNAPLSPIRFVITFLFLFGLFYGFYIFYLSLTAPGGKFYSHFLDTHLNFIAWLRYILIESSAAILNVLGYQTKTSITQMLVVGHNIINVGYDCLGFGVMSFFTAFVIAYPGQLNPKLYFYGVGLISIQVLNLARYILLALYWKHTTVYISDHHTIYNLITYLLVGVSIYFYTQHQSKLEANAKN</sequence>
<keyword evidence="2" id="KW-1003">Cell membrane</keyword>
<comment type="subcellular location">
    <subcellularLocation>
        <location evidence="1">Cell membrane</location>
        <topology evidence="1">Multi-pass membrane protein</topology>
    </subcellularLocation>
</comment>
<evidence type="ECO:0000313" key="9">
    <source>
        <dbReference type="EMBL" id="MBD1392915.1"/>
    </source>
</evidence>
<keyword evidence="6 8" id="KW-1133">Transmembrane helix</keyword>
<dbReference type="NCBIfam" id="NF046083">
    <property type="entry name" value="exosort_XrtY"/>
    <property type="match status" value="1"/>
</dbReference>
<dbReference type="EMBL" id="JACWMX010000002">
    <property type="protein sequence ID" value="MBD1392915.1"/>
    <property type="molecule type" value="Genomic_DNA"/>
</dbReference>
<keyword evidence="7 8" id="KW-0472">Membrane</keyword>
<evidence type="ECO:0000256" key="2">
    <source>
        <dbReference type="ARBA" id="ARBA00022475"/>
    </source>
</evidence>
<feature type="transmembrane region" description="Helical" evidence="8">
    <location>
        <begin position="21"/>
        <end position="40"/>
    </location>
</feature>
<keyword evidence="3" id="KW-0645">Protease</keyword>
<dbReference type="GO" id="GO:0008233">
    <property type="term" value="F:peptidase activity"/>
    <property type="evidence" value="ECO:0007669"/>
    <property type="project" value="UniProtKB-KW"/>
</dbReference>
<keyword evidence="5" id="KW-0378">Hydrolase</keyword>
<feature type="transmembrane region" description="Helical" evidence="8">
    <location>
        <begin position="165"/>
        <end position="183"/>
    </location>
</feature>
<proteinExistence type="predicted"/>